<comment type="caution">
    <text evidence="1">The sequence shown here is derived from an EMBL/GenBank/DDBJ whole genome shotgun (WGS) entry which is preliminary data.</text>
</comment>
<gene>
    <name evidence="1" type="ORF">ACFSHS_03975</name>
</gene>
<dbReference type="Proteomes" id="UP001597402">
    <property type="component" value="Unassembled WGS sequence"/>
</dbReference>
<accession>A0ABW4X7D1</accession>
<sequence>MYAILRVNTYDPEKLAAAADRLEEFDQLHAAQPGAEGSIGVDLGEGRRFVLNLWDGVESSRAGQRVLVPHLQRLLVPLMSQPSQFLGAGPVITWQMAPSVGG</sequence>
<reference evidence="2" key="1">
    <citation type="journal article" date="2019" name="Int. J. Syst. Evol. Microbiol.">
        <title>The Global Catalogue of Microorganisms (GCM) 10K type strain sequencing project: providing services to taxonomists for standard genome sequencing and annotation.</title>
        <authorList>
            <consortium name="The Broad Institute Genomics Platform"/>
            <consortium name="The Broad Institute Genome Sequencing Center for Infectious Disease"/>
            <person name="Wu L."/>
            <person name="Ma J."/>
        </authorList>
    </citation>
    <scope>NUCLEOTIDE SEQUENCE [LARGE SCALE GENOMIC DNA]</scope>
    <source>
        <strain evidence="2">JCM 3338</strain>
    </source>
</reference>
<proteinExistence type="predicted"/>
<evidence type="ECO:0000313" key="1">
    <source>
        <dbReference type="EMBL" id="MFD2090723.1"/>
    </source>
</evidence>
<dbReference type="RefSeq" id="WP_376872031.1">
    <property type="nucleotide sequence ID" value="NZ_JBHUHP010000002.1"/>
</dbReference>
<name>A0ABW4X7D1_9ACTN</name>
<protein>
    <recommendedName>
        <fullName evidence="3">ABM domain-containing protein</fullName>
    </recommendedName>
</protein>
<keyword evidence="2" id="KW-1185">Reference proteome</keyword>
<evidence type="ECO:0000313" key="2">
    <source>
        <dbReference type="Proteomes" id="UP001597402"/>
    </source>
</evidence>
<evidence type="ECO:0008006" key="3">
    <source>
        <dbReference type="Google" id="ProtNLM"/>
    </source>
</evidence>
<organism evidence="1 2">
    <name type="scientific">Blastococcus deserti</name>
    <dbReference type="NCBI Taxonomy" id="2259033"/>
    <lineage>
        <taxon>Bacteria</taxon>
        <taxon>Bacillati</taxon>
        <taxon>Actinomycetota</taxon>
        <taxon>Actinomycetes</taxon>
        <taxon>Geodermatophilales</taxon>
        <taxon>Geodermatophilaceae</taxon>
        <taxon>Blastococcus</taxon>
    </lineage>
</organism>
<dbReference type="EMBL" id="JBHUHP010000002">
    <property type="protein sequence ID" value="MFD2090723.1"/>
    <property type="molecule type" value="Genomic_DNA"/>
</dbReference>